<evidence type="ECO:0000256" key="3">
    <source>
        <dbReference type="PROSITE-ProRule" id="PRU00339"/>
    </source>
</evidence>
<dbReference type="Proteomes" id="UP000618926">
    <property type="component" value="Unassembled WGS sequence"/>
</dbReference>
<gene>
    <name evidence="5" type="ORF">IIE05_11655</name>
</gene>
<evidence type="ECO:0000313" key="5">
    <source>
        <dbReference type="EMBL" id="MBE2888625.1"/>
    </source>
</evidence>
<feature type="domain" description="Peptidase MA-like" evidence="4">
    <location>
        <begin position="236"/>
        <end position="395"/>
    </location>
</feature>
<sequence length="409" mass="45278">MAAVPPATGADPIAQNNYGVQLIERGEVEKAIEQLEQAFSLFSLDPTLRDNLAAAHALLGRKLLESKSYGEAARHFGRGSELYPDEPRFHLLRGIAFSLAKNGEMARYELSLARSLGGDTAEGLYFLGKTYYDTGETDQAMALWEKAANLAPSESFLAGLLEKVRREQSVEERMERGHSSRFIVSYDSGTKTGSALAILDLLEEFYNSVGTDVGYFPASRIPVILYTRQDYREVTRSPHWSGGLYDGKIRLPVGGITEITPDIRATLRHEYAHAVVIDLTRGNCPTWLNEGIAEIQGRLEYSPPLGELGKAAKRGEFLPLKRLEGSFAGLEGNEVRLAYEQSYSLVNFIVSAHGWHRVRMVLEYLGNGLPLGKAMNRAFADVGLDYDGLFAQWRDHALREFGGGDAPER</sequence>
<keyword evidence="1" id="KW-0677">Repeat</keyword>
<feature type="repeat" description="TPR" evidence="3">
    <location>
        <begin position="53"/>
        <end position="86"/>
    </location>
</feature>
<dbReference type="InterPro" id="IPR019734">
    <property type="entry name" value="TPR_rpt"/>
</dbReference>
<reference evidence="5 6" key="1">
    <citation type="submission" date="2020-10" db="EMBL/GenBank/DDBJ databases">
        <title>Investigation of anaerobic biodegradation of phenanthrene by a sulfate-dependent Geobacter anodireducens strain PheS2.</title>
        <authorList>
            <person name="Zhang Z."/>
        </authorList>
    </citation>
    <scope>NUCLEOTIDE SEQUENCE [LARGE SCALE GENOMIC DNA]</scope>
    <source>
        <strain evidence="5 6">PheS2</strain>
    </source>
</reference>
<name>A0ABR9NWI3_9BACT</name>
<dbReference type="InterPro" id="IPR039568">
    <property type="entry name" value="Peptidase_MA-like_dom"/>
</dbReference>
<accession>A0ABR9NWI3</accession>
<feature type="repeat" description="TPR" evidence="3">
    <location>
        <begin position="121"/>
        <end position="154"/>
    </location>
</feature>
<proteinExistence type="predicted"/>
<dbReference type="Gene3D" id="1.25.40.10">
    <property type="entry name" value="Tetratricopeptide repeat domain"/>
    <property type="match status" value="1"/>
</dbReference>
<evidence type="ECO:0000256" key="2">
    <source>
        <dbReference type="ARBA" id="ARBA00022803"/>
    </source>
</evidence>
<protein>
    <submittedName>
        <fullName evidence="5">Tetratricopeptide repeat protein</fullName>
    </submittedName>
</protein>
<evidence type="ECO:0000313" key="6">
    <source>
        <dbReference type="Proteomes" id="UP000618926"/>
    </source>
</evidence>
<dbReference type="EMBL" id="JADBFD010000016">
    <property type="protein sequence ID" value="MBE2888625.1"/>
    <property type="molecule type" value="Genomic_DNA"/>
</dbReference>
<keyword evidence="2 3" id="KW-0802">TPR repeat</keyword>
<comment type="caution">
    <text evidence="5">The sequence shown here is derived from an EMBL/GenBank/DDBJ whole genome shotgun (WGS) entry which is preliminary data.</text>
</comment>
<dbReference type="SUPFAM" id="SSF48452">
    <property type="entry name" value="TPR-like"/>
    <property type="match status" value="1"/>
</dbReference>
<dbReference type="SMART" id="SM00028">
    <property type="entry name" value="TPR"/>
    <property type="match status" value="3"/>
</dbReference>
<dbReference type="PROSITE" id="PS50005">
    <property type="entry name" value="TPR"/>
    <property type="match status" value="2"/>
</dbReference>
<evidence type="ECO:0000256" key="1">
    <source>
        <dbReference type="ARBA" id="ARBA00022737"/>
    </source>
</evidence>
<dbReference type="Pfam" id="PF13485">
    <property type="entry name" value="Peptidase_MA_2"/>
    <property type="match status" value="1"/>
</dbReference>
<dbReference type="InterPro" id="IPR011990">
    <property type="entry name" value="TPR-like_helical_dom_sf"/>
</dbReference>
<dbReference type="InterPro" id="IPR013105">
    <property type="entry name" value="TPR_2"/>
</dbReference>
<evidence type="ECO:0000259" key="4">
    <source>
        <dbReference type="Pfam" id="PF13485"/>
    </source>
</evidence>
<organism evidence="5 6">
    <name type="scientific">Geobacter anodireducens</name>
    <dbReference type="NCBI Taxonomy" id="1340425"/>
    <lineage>
        <taxon>Bacteria</taxon>
        <taxon>Pseudomonadati</taxon>
        <taxon>Thermodesulfobacteriota</taxon>
        <taxon>Desulfuromonadia</taxon>
        <taxon>Geobacterales</taxon>
        <taxon>Geobacteraceae</taxon>
        <taxon>Geobacter</taxon>
    </lineage>
</organism>
<keyword evidence="6" id="KW-1185">Reference proteome</keyword>
<dbReference type="Pfam" id="PF07719">
    <property type="entry name" value="TPR_2"/>
    <property type="match status" value="1"/>
</dbReference>